<evidence type="ECO:0000256" key="1">
    <source>
        <dbReference type="ARBA" id="ARBA00022908"/>
    </source>
</evidence>
<comment type="caution">
    <text evidence="5">The sequence shown here is derived from an EMBL/GenBank/DDBJ whole genome shotgun (WGS) entry which is preliminary data.</text>
</comment>
<dbReference type="PROSITE" id="PS51898">
    <property type="entry name" value="TYR_RECOMBINASE"/>
    <property type="match status" value="1"/>
</dbReference>
<proteinExistence type="predicted"/>
<evidence type="ECO:0000259" key="4">
    <source>
        <dbReference type="PROSITE" id="PS51898"/>
    </source>
</evidence>
<dbReference type="PANTHER" id="PTHR30349:SF81">
    <property type="entry name" value="TYROSINE RECOMBINASE XERC"/>
    <property type="match status" value="1"/>
</dbReference>
<dbReference type="Pfam" id="PF00589">
    <property type="entry name" value="Phage_integrase"/>
    <property type="match status" value="1"/>
</dbReference>
<evidence type="ECO:0000256" key="3">
    <source>
        <dbReference type="ARBA" id="ARBA00023172"/>
    </source>
</evidence>
<keyword evidence="1" id="KW-0229">DNA integration</keyword>
<dbReference type="InterPro" id="IPR004107">
    <property type="entry name" value="Integrase_SAM-like_N"/>
</dbReference>
<dbReference type="RefSeq" id="WP_386846031.1">
    <property type="nucleotide sequence ID" value="NZ_JBHUMK010000052.1"/>
</dbReference>
<dbReference type="SUPFAM" id="SSF56349">
    <property type="entry name" value="DNA breaking-rejoining enzymes"/>
    <property type="match status" value="1"/>
</dbReference>
<organism evidence="5 6">
    <name type="scientific">Deinococcus taklimakanensis</name>
    <dbReference type="NCBI Taxonomy" id="536443"/>
    <lineage>
        <taxon>Bacteria</taxon>
        <taxon>Thermotogati</taxon>
        <taxon>Deinococcota</taxon>
        <taxon>Deinococci</taxon>
        <taxon>Deinococcales</taxon>
        <taxon>Deinococcaceae</taxon>
        <taxon>Deinococcus</taxon>
    </lineage>
</organism>
<protein>
    <submittedName>
        <fullName evidence="5">Tyrosine-type recombinase/integrase</fullName>
    </submittedName>
</protein>
<keyword evidence="3" id="KW-0233">DNA recombination</keyword>
<evidence type="ECO:0000313" key="5">
    <source>
        <dbReference type="EMBL" id="MFD2610115.1"/>
    </source>
</evidence>
<feature type="domain" description="Tyr recombinase" evidence="4">
    <location>
        <begin position="152"/>
        <end position="314"/>
    </location>
</feature>
<dbReference type="InterPro" id="IPR050090">
    <property type="entry name" value="Tyrosine_recombinase_XerCD"/>
</dbReference>
<evidence type="ECO:0000256" key="2">
    <source>
        <dbReference type="ARBA" id="ARBA00023125"/>
    </source>
</evidence>
<gene>
    <name evidence="5" type="ORF">ACFSR9_11800</name>
</gene>
<dbReference type="Pfam" id="PF02899">
    <property type="entry name" value="Phage_int_SAM_1"/>
    <property type="match status" value="1"/>
</dbReference>
<dbReference type="InterPro" id="IPR011010">
    <property type="entry name" value="DNA_brk_join_enz"/>
</dbReference>
<name>A0ABW5P6M6_9DEIO</name>
<dbReference type="PANTHER" id="PTHR30349">
    <property type="entry name" value="PHAGE INTEGRASE-RELATED"/>
    <property type="match status" value="1"/>
</dbReference>
<dbReference type="InterPro" id="IPR010998">
    <property type="entry name" value="Integrase_recombinase_N"/>
</dbReference>
<reference evidence="6" key="1">
    <citation type="journal article" date="2019" name="Int. J. Syst. Evol. Microbiol.">
        <title>The Global Catalogue of Microorganisms (GCM) 10K type strain sequencing project: providing services to taxonomists for standard genome sequencing and annotation.</title>
        <authorList>
            <consortium name="The Broad Institute Genomics Platform"/>
            <consortium name="The Broad Institute Genome Sequencing Center for Infectious Disease"/>
            <person name="Wu L."/>
            <person name="Ma J."/>
        </authorList>
    </citation>
    <scope>NUCLEOTIDE SEQUENCE [LARGE SCALE GENOMIC DNA]</scope>
    <source>
        <strain evidence="6">KCTC 33842</strain>
    </source>
</reference>
<accession>A0ABW5P6M6</accession>
<sequence>MTLDRPSTALAISDLTDQALRVRAVEAAATYDVEMLTLVLLAYMRSGSRRGARTSAATLSAYRGAVQDYVPWARDHGVQLLRPGARDGGRYLAFLQERPTLGRGRSGRLSAATIQQYLAGARALHRALAWAGASDANPFAATSAPADRTPAIERRPPYRDELELVLAACEPRLAALLLLCAHGGLRIGEALQVQERDIEAGRLVVQGKGGRVRRVPLSRRTREALAALSPIDVDGHYFSWTYSQAAHRMRRASADAGLPGYWRGFHAARKSGGTRLYERVKDFTRVSLFLGHASVDTTRRYVAVTADDVAAEVEDF</sequence>
<dbReference type="InterPro" id="IPR002104">
    <property type="entry name" value="Integrase_catalytic"/>
</dbReference>
<dbReference type="Gene3D" id="1.10.443.10">
    <property type="entry name" value="Intergrase catalytic core"/>
    <property type="match status" value="1"/>
</dbReference>
<evidence type="ECO:0000313" key="6">
    <source>
        <dbReference type="Proteomes" id="UP001597475"/>
    </source>
</evidence>
<keyword evidence="6" id="KW-1185">Reference proteome</keyword>
<keyword evidence="2" id="KW-0238">DNA-binding</keyword>
<dbReference type="Proteomes" id="UP001597475">
    <property type="component" value="Unassembled WGS sequence"/>
</dbReference>
<dbReference type="EMBL" id="JBHUMK010000052">
    <property type="protein sequence ID" value="MFD2610115.1"/>
    <property type="molecule type" value="Genomic_DNA"/>
</dbReference>
<dbReference type="InterPro" id="IPR013762">
    <property type="entry name" value="Integrase-like_cat_sf"/>
</dbReference>
<dbReference type="Gene3D" id="1.10.150.130">
    <property type="match status" value="1"/>
</dbReference>